<evidence type="ECO:0000256" key="12">
    <source>
        <dbReference type="SAM" id="Phobius"/>
    </source>
</evidence>
<dbReference type="PROSITE" id="PS50929">
    <property type="entry name" value="ABC_TM1F"/>
    <property type="match status" value="2"/>
</dbReference>
<evidence type="ECO:0000259" key="13">
    <source>
        <dbReference type="PROSITE" id="PS50893"/>
    </source>
</evidence>
<dbReference type="Proteomes" id="UP000007110">
    <property type="component" value="Unassembled WGS sequence"/>
</dbReference>
<dbReference type="OMA" id="QVTDAWT"/>
<dbReference type="InterPro" id="IPR027417">
    <property type="entry name" value="P-loop_NTPase"/>
</dbReference>
<dbReference type="InParanoid" id="A0A7M7NKS0"/>
<feature type="compositionally biased region" description="Polar residues" evidence="11">
    <location>
        <begin position="1"/>
        <end position="10"/>
    </location>
</feature>
<organism evidence="15 16">
    <name type="scientific">Strongylocentrotus purpuratus</name>
    <name type="common">Purple sea urchin</name>
    <dbReference type="NCBI Taxonomy" id="7668"/>
    <lineage>
        <taxon>Eukaryota</taxon>
        <taxon>Metazoa</taxon>
        <taxon>Echinodermata</taxon>
        <taxon>Eleutherozoa</taxon>
        <taxon>Echinozoa</taxon>
        <taxon>Echinoidea</taxon>
        <taxon>Euechinoidea</taxon>
        <taxon>Echinacea</taxon>
        <taxon>Camarodonta</taxon>
        <taxon>Echinidea</taxon>
        <taxon>Strongylocentrotidae</taxon>
        <taxon>Strongylocentrotus</taxon>
    </lineage>
</organism>
<keyword evidence="3" id="KW-0813">Transport</keyword>
<feature type="region of interest" description="Disordered" evidence="11">
    <location>
        <begin position="541"/>
        <end position="584"/>
    </location>
</feature>
<evidence type="ECO:0000259" key="14">
    <source>
        <dbReference type="PROSITE" id="PS50929"/>
    </source>
</evidence>
<evidence type="ECO:0000256" key="11">
    <source>
        <dbReference type="SAM" id="MobiDB-lite"/>
    </source>
</evidence>
<evidence type="ECO:0000256" key="8">
    <source>
        <dbReference type="ARBA" id="ARBA00022989"/>
    </source>
</evidence>
<dbReference type="GO" id="GO:0055085">
    <property type="term" value="P:transmembrane transport"/>
    <property type="evidence" value="ECO:0000318"/>
    <property type="project" value="GO_Central"/>
</dbReference>
<evidence type="ECO:0008006" key="17">
    <source>
        <dbReference type="Google" id="ProtNLM"/>
    </source>
</evidence>
<evidence type="ECO:0000256" key="4">
    <source>
        <dbReference type="ARBA" id="ARBA00022692"/>
    </source>
</evidence>
<keyword evidence="7" id="KW-0067">ATP-binding</keyword>
<feature type="domain" description="ABC transmembrane type-1" evidence="14">
    <location>
        <begin position="211"/>
        <end position="492"/>
    </location>
</feature>
<evidence type="ECO:0000256" key="5">
    <source>
        <dbReference type="ARBA" id="ARBA00022737"/>
    </source>
</evidence>
<feature type="transmembrane region" description="Helical" evidence="12">
    <location>
        <begin position="463"/>
        <end position="480"/>
    </location>
</feature>
<dbReference type="KEGG" id="spu:582918"/>
<reference evidence="16" key="1">
    <citation type="submission" date="2015-02" db="EMBL/GenBank/DDBJ databases">
        <title>Genome sequencing for Strongylocentrotus purpuratus.</title>
        <authorList>
            <person name="Murali S."/>
            <person name="Liu Y."/>
            <person name="Vee V."/>
            <person name="English A."/>
            <person name="Wang M."/>
            <person name="Skinner E."/>
            <person name="Han Y."/>
            <person name="Muzny D.M."/>
            <person name="Worley K.C."/>
            <person name="Gibbs R.A."/>
        </authorList>
    </citation>
    <scope>NUCLEOTIDE SEQUENCE</scope>
</reference>
<keyword evidence="5" id="KW-0677">Repeat</keyword>
<dbReference type="Pfam" id="PF00005">
    <property type="entry name" value="ABC_tran"/>
    <property type="match status" value="2"/>
</dbReference>
<dbReference type="SMART" id="SM00382">
    <property type="entry name" value="AAA"/>
    <property type="match status" value="2"/>
</dbReference>
<feature type="domain" description="ABC transporter" evidence="13">
    <location>
        <begin position="1220"/>
        <end position="1454"/>
    </location>
</feature>
<dbReference type="Gene3D" id="3.40.50.300">
    <property type="entry name" value="P-loop containing nucleotide triphosphate hydrolases"/>
    <property type="match status" value="2"/>
</dbReference>
<feature type="transmembrane region" description="Helical" evidence="12">
    <location>
        <begin position="885"/>
        <end position="908"/>
    </location>
</feature>
<feature type="transmembrane region" description="Helical" evidence="12">
    <location>
        <begin position="1125"/>
        <end position="1145"/>
    </location>
</feature>
<dbReference type="FunFam" id="3.40.50.300:FF:003492">
    <property type="entry name" value="AGAP012735-PA"/>
    <property type="match status" value="1"/>
</dbReference>
<evidence type="ECO:0000313" key="16">
    <source>
        <dbReference type="Proteomes" id="UP000007110"/>
    </source>
</evidence>
<keyword evidence="9 12" id="KW-0472">Membrane</keyword>
<feature type="transmembrane region" description="Helical" evidence="12">
    <location>
        <begin position="353"/>
        <end position="373"/>
    </location>
</feature>
<dbReference type="InterPro" id="IPR017871">
    <property type="entry name" value="ABC_transporter-like_CS"/>
</dbReference>
<dbReference type="EnsemblMetazoa" id="XM_030982078">
    <property type="protein sequence ID" value="XP_030837938"/>
    <property type="gene ID" value="LOC582918"/>
</dbReference>
<evidence type="ECO:0000256" key="1">
    <source>
        <dbReference type="ARBA" id="ARBA00004127"/>
    </source>
</evidence>
<keyword evidence="6" id="KW-0547">Nucleotide-binding</keyword>
<feature type="transmembrane region" description="Helical" evidence="12">
    <location>
        <begin position="214"/>
        <end position="236"/>
    </location>
</feature>
<evidence type="ECO:0000313" key="15">
    <source>
        <dbReference type="EnsemblMetazoa" id="XP_030837938"/>
    </source>
</evidence>
<dbReference type="Gene3D" id="1.20.1560.10">
    <property type="entry name" value="ABC transporter type 1, transmembrane domain"/>
    <property type="match status" value="2"/>
</dbReference>
<feature type="transmembrane region" description="Helical" evidence="12">
    <location>
        <begin position="1011"/>
        <end position="1034"/>
    </location>
</feature>
<comment type="subcellular location">
    <subcellularLocation>
        <location evidence="1">Endomembrane system</location>
        <topology evidence="1">Multi-pass membrane protein</topology>
    </subcellularLocation>
</comment>
<dbReference type="PANTHER" id="PTHR24223">
    <property type="entry name" value="ATP-BINDING CASSETTE SUB-FAMILY C"/>
    <property type="match status" value="1"/>
</dbReference>
<reference evidence="15" key="2">
    <citation type="submission" date="2021-01" db="UniProtKB">
        <authorList>
            <consortium name="EnsemblMetazoa"/>
        </authorList>
    </citation>
    <scope>IDENTIFICATION</scope>
</reference>
<dbReference type="SUPFAM" id="SSF90123">
    <property type="entry name" value="ABC transporter transmembrane region"/>
    <property type="match status" value="2"/>
</dbReference>
<dbReference type="InterPro" id="IPR036640">
    <property type="entry name" value="ABC1_TM_sf"/>
</dbReference>
<protein>
    <recommendedName>
        <fullName evidence="17">Multidrug resistance-associated protein 5</fullName>
    </recommendedName>
</protein>
<evidence type="ECO:0000256" key="6">
    <source>
        <dbReference type="ARBA" id="ARBA00022741"/>
    </source>
</evidence>
<comment type="similarity">
    <text evidence="2">Belongs to the ABC transporter superfamily. ABCC family. Conjugate transporter (TC 3.A.1.208) subfamily.</text>
</comment>
<dbReference type="RefSeq" id="XP_030837938.1">
    <property type="nucleotide sequence ID" value="XM_030982078.1"/>
</dbReference>
<dbReference type="GO" id="GO:0016020">
    <property type="term" value="C:membrane"/>
    <property type="evidence" value="ECO:0000318"/>
    <property type="project" value="GO_Central"/>
</dbReference>
<keyword evidence="4 12" id="KW-0812">Transmembrane</keyword>
<dbReference type="PANTHER" id="PTHR24223:SF447">
    <property type="entry name" value="MULTIDRUG RESISTANCE-ASSOCIATED PROTEIN 5"/>
    <property type="match status" value="1"/>
</dbReference>
<feature type="domain" description="ABC transporter" evidence="13">
    <location>
        <begin position="584"/>
        <end position="806"/>
    </location>
</feature>
<dbReference type="GO" id="GO:0140359">
    <property type="term" value="F:ABC-type transporter activity"/>
    <property type="evidence" value="ECO:0000318"/>
    <property type="project" value="GO_Central"/>
</dbReference>
<dbReference type="GO" id="GO:0016887">
    <property type="term" value="F:ATP hydrolysis activity"/>
    <property type="evidence" value="ECO:0007669"/>
    <property type="project" value="InterPro"/>
</dbReference>
<dbReference type="SUPFAM" id="SSF52540">
    <property type="entry name" value="P-loop containing nucleoside triphosphate hydrolases"/>
    <property type="match status" value="2"/>
</dbReference>
<dbReference type="FunFam" id="1.20.1560.10:FF:000012">
    <property type="entry name" value="ATP binding cassette subfamily C member 5"/>
    <property type="match status" value="1"/>
</dbReference>
<feature type="region of interest" description="Disordered" evidence="11">
    <location>
        <begin position="1"/>
        <end position="20"/>
    </location>
</feature>
<proteinExistence type="inferred from homology"/>
<dbReference type="InterPro" id="IPR003593">
    <property type="entry name" value="AAA+_ATPase"/>
</dbReference>
<dbReference type="CDD" id="cd03244">
    <property type="entry name" value="ABCC_MRP_domain2"/>
    <property type="match status" value="1"/>
</dbReference>
<feature type="transmembrane region" description="Helical" evidence="12">
    <location>
        <begin position="434"/>
        <end position="457"/>
    </location>
</feature>
<dbReference type="CDD" id="cd18599">
    <property type="entry name" value="ABC_6TM_MRP5_8_9_D2"/>
    <property type="match status" value="1"/>
</dbReference>
<accession>A0A7M7NKS0</accession>
<dbReference type="InterPro" id="IPR003439">
    <property type="entry name" value="ABC_transporter-like_ATP-bd"/>
</dbReference>
<dbReference type="InterPro" id="IPR011527">
    <property type="entry name" value="ABC1_TM_dom"/>
</dbReference>
<evidence type="ECO:0000256" key="10">
    <source>
        <dbReference type="ARBA" id="ARBA00023180"/>
    </source>
</evidence>
<keyword evidence="10" id="KW-0325">Glycoprotein</keyword>
<name>A0A7M7NKS0_STRPU</name>
<dbReference type="FunFam" id="1.20.1560.10:FF:000015">
    <property type="entry name" value="multidrug resistance-associated protein 5 isoform X1"/>
    <property type="match status" value="1"/>
</dbReference>
<evidence type="ECO:0000256" key="7">
    <source>
        <dbReference type="ARBA" id="ARBA00022840"/>
    </source>
</evidence>
<keyword evidence="8 12" id="KW-1133">Transmembrane helix</keyword>
<feature type="transmembrane region" description="Helical" evidence="12">
    <location>
        <begin position="248"/>
        <end position="274"/>
    </location>
</feature>
<feature type="transmembrane region" description="Helical" evidence="12">
    <location>
        <begin position="1040"/>
        <end position="1059"/>
    </location>
</feature>
<dbReference type="FunFam" id="3.40.50.300:FF:002835">
    <property type="entry name" value="Predicted protein"/>
    <property type="match status" value="1"/>
</dbReference>
<dbReference type="CDD" id="cd18592">
    <property type="entry name" value="ABC_6TM_MRP5_8_9_D1"/>
    <property type="match status" value="1"/>
</dbReference>
<dbReference type="PROSITE" id="PS00211">
    <property type="entry name" value="ABC_TRANSPORTER_1"/>
    <property type="match status" value="2"/>
</dbReference>
<dbReference type="GO" id="GO:0012505">
    <property type="term" value="C:endomembrane system"/>
    <property type="evidence" value="ECO:0007669"/>
    <property type="project" value="UniProtKB-SubCell"/>
</dbReference>
<feature type="compositionally biased region" description="Basic and acidic residues" evidence="11">
    <location>
        <begin position="545"/>
        <end position="575"/>
    </location>
</feature>
<feature type="transmembrane region" description="Helical" evidence="12">
    <location>
        <begin position="938"/>
        <end position="958"/>
    </location>
</feature>
<dbReference type="Pfam" id="PF00664">
    <property type="entry name" value="ABC_membrane"/>
    <property type="match status" value="2"/>
</dbReference>
<feature type="domain" description="ABC transmembrane type-1" evidence="14">
    <location>
        <begin position="889"/>
        <end position="1182"/>
    </location>
</feature>
<dbReference type="OrthoDB" id="6500128at2759"/>
<evidence type="ECO:0000256" key="9">
    <source>
        <dbReference type="ARBA" id="ARBA00023136"/>
    </source>
</evidence>
<sequence>MSEDATSPSKEGSEQPDADVELVKMRRIDSDDNIRERDQETADVAGVHFVGMKRIDSRENFKNDQATKKASSVMFASMGEPTNDGYDYDDDEDVVTTNPYLRYGEKTGFRYKQGLKLLSPFRFKPSKEQYSPLDYSGFFSFAWLSWMSPLFYKAYKRSLEYTDLWTISDYDRGDYNGDRLEKYWQKEVTKKGEKNVSLGRVALSFVGTRQFISILFLVISTLASFVTSAVCVQLLLQYVEDENDNRVWYGIVIVVAVFVLNIIRIMCDVFFWCFSCRTATRLRSGMLALAFRRLADLRSLKDHSVGEIVNICANDSQRLYDVCLLGNYIISSLVMLLAALVAVQVIIGTGALIGTAITYLIFLPLTTGVGRIISKIRMKCIKYVDLRVQKMNEILTYIKLIKMYAWESPFGKAIQAIRAQERVYLERAGILQSFSLSVVPVVPSLAAVLSIIIHVALGNSLSATEAFTLVSLLNVMRVVLGPTPYAVRMIAEANVALRRLKEIMILEKMQRNEELEDSSENMVEITGATFGWDVIQAEGLDDETTEKKNKKEEKEKEKRGKPNNAERSEELKLEHSNSSNGHLASERDVLGYNSAKITPALFDLDFKLKKRTLTGVCGLVGSGKSSLISAILGEMEKVKGSCKVRGRLAYVAQEAWIFNATVQENILFGTRMDAKRYDAVLTACSLKTDMEILMDGDQTEIGERGINVSGGQKQRISLARAVYADHDVYLLDDPLSAVDAHVGEQIFNRCIKGALRDKTVLFVTHQLQFLQDCDTIAVLMEGRRAEQGTHRELMDEEGGEYARLITAHYTKPPEEEKKVEEPMTPKLKRQISRQKSMSRSVASEIEAESVASFQEVGQLTTAEERGSATLGWQTYHGYIMAMGGYCNAIVIVLSYLVVIGLLTANAWWLSFWIENSLNRPYNETLGDEIPTLTNDDRLGFYMGIYGGSLLVILILALLKSVVYSKLTMRASSRLHNTLFKKVLRSPMSFFDTTPTGRILNRFSKDMDELDVILPINLELTLMSVSLILASLVTISVVFPYFLAAVVPILIVFYFIMNFYRKGVNDLKQIENVSRSPWFSHIGSTAMGLATIHAYDKTADMIKKFVYLLDINAHPMMLFRMANRWAGARLEILVVLIVTGTNLMVVLTKGTIATSTAGLAISYAIQLTGMFQLLMSTLAETEGRFFSAERILDYNRSLEAEGPEVVLDNRPSKEWPSDGAIRIEGYKMRYREELPLVLKNVDCKIKGGEKIGIVGRTGSGKSTISVALFRLVEADEGSMTIDGLDISTIGLTDLRSKISIIPQDPVLFIGNIRYNLDPFNEHSDQELWGALEQAYMKERISVLDHQLEAPVTEGGDNFSVGERQLLCMARALLRNSKILFLDEATAAIDTETDSLIQQTIRTAFEDCTTLTIAHRLNTVLDSDKILVMDDGRVAEFDTPSTLRSNPRSIFSGMMAAAEAQKDGIMD</sequence>
<dbReference type="FunFam" id="3.40.50.300:FF:001958">
    <property type="entry name" value="ATP binding cassette subfamily C member 11"/>
    <property type="match status" value="1"/>
</dbReference>
<dbReference type="PROSITE" id="PS50893">
    <property type="entry name" value="ABC_TRANSPORTER_2"/>
    <property type="match status" value="2"/>
</dbReference>
<dbReference type="GO" id="GO:0005524">
    <property type="term" value="F:ATP binding"/>
    <property type="evidence" value="ECO:0007669"/>
    <property type="project" value="UniProtKB-KW"/>
</dbReference>
<evidence type="ECO:0000256" key="2">
    <source>
        <dbReference type="ARBA" id="ARBA00009726"/>
    </source>
</evidence>
<dbReference type="InterPro" id="IPR050173">
    <property type="entry name" value="ABC_transporter_C-like"/>
</dbReference>
<keyword evidence="16" id="KW-1185">Reference proteome</keyword>
<feature type="transmembrane region" description="Helical" evidence="12">
    <location>
        <begin position="325"/>
        <end position="347"/>
    </location>
</feature>
<dbReference type="CDD" id="cd03250">
    <property type="entry name" value="ABCC_MRP_domain1"/>
    <property type="match status" value="1"/>
</dbReference>
<dbReference type="GeneID" id="582918"/>
<evidence type="ECO:0000256" key="3">
    <source>
        <dbReference type="ARBA" id="ARBA00022448"/>
    </source>
</evidence>